<evidence type="ECO:0000256" key="3">
    <source>
        <dbReference type="ARBA" id="ARBA00022723"/>
    </source>
</evidence>
<organism evidence="11 12">
    <name type="scientific">Blyttiomyces helicus</name>
    <dbReference type="NCBI Taxonomy" id="388810"/>
    <lineage>
        <taxon>Eukaryota</taxon>
        <taxon>Fungi</taxon>
        <taxon>Fungi incertae sedis</taxon>
        <taxon>Chytridiomycota</taxon>
        <taxon>Chytridiomycota incertae sedis</taxon>
        <taxon>Chytridiomycetes</taxon>
        <taxon>Chytridiomycetes incertae sedis</taxon>
        <taxon>Blyttiomyces</taxon>
    </lineage>
</organism>
<dbReference type="Pfam" id="PF01612">
    <property type="entry name" value="DNA_pol_A_exo1"/>
    <property type="match status" value="1"/>
</dbReference>
<keyword evidence="7" id="KW-0539">Nucleus</keyword>
<name>A0A4P9W6E8_9FUNG</name>
<evidence type="ECO:0000256" key="7">
    <source>
        <dbReference type="ARBA" id="ARBA00023242"/>
    </source>
</evidence>
<evidence type="ECO:0000259" key="10">
    <source>
        <dbReference type="Pfam" id="PF01612"/>
    </source>
</evidence>
<dbReference type="Proteomes" id="UP000269721">
    <property type="component" value="Unassembled WGS sequence"/>
</dbReference>
<keyword evidence="2" id="KW-0540">Nuclease</keyword>
<dbReference type="GO" id="GO:0003676">
    <property type="term" value="F:nucleic acid binding"/>
    <property type="evidence" value="ECO:0007669"/>
    <property type="project" value="InterPro"/>
</dbReference>
<dbReference type="PANTHER" id="PTHR13620:SF109">
    <property type="entry name" value="3'-5' EXONUCLEASE"/>
    <property type="match status" value="1"/>
</dbReference>
<dbReference type="InterPro" id="IPR002562">
    <property type="entry name" value="3'-5'_exonuclease_dom"/>
</dbReference>
<dbReference type="InterPro" id="IPR012337">
    <property type="entry name" value="RNaseH-like_sf"/>
</dbReference>
<dbReference type="InterPro" id="IPR036397">
    <property type="entry name" value="RNaseH_sf"/>
</dbReference>
<evidence type="ECO:0000256" key="1">
    <source>
        <dbReference type="ARBA" id="ARBA00004123"/>
    </source>
</evidence>
<proteinExistence type="predicted"/>
<dbReference type="GO" id="GO:0006139">
    <property type="term" value="P:nucleobase-containing compound metabolic process"/>
    <property type="evidence" value="ECO:0007669"/>
    <property type="project" value="InterPro"/>
</dbReference>
<keyword evidence="4" id="KW-0378">Hydrolase</keyword>
<keyword evidence="12" id="KW-1185">Reference proteome</keyword>
<dbReference type="OrthoDB" id="1920326at2759"/>
<evidence type="ECO:0000256" key="4">
    <source>
        <dbReference type="ARBA" id="ARBA00022801"/>
    </source>
</evidence>
<evidence type="ECO:0000313" key="11">
    <source>
        <dbReference type="EMBL" id="RKO86935.1"/>
    </source>
</evidence>
<dbReference type="InterPro" id="IPR051132">
    <property type="entry name" value="3-5_Exonuclease_domain"/>
</dbReference>
<dbReference type="EMBL" id="KZ997802">
    <property type="protein sequence ID" value="RKO86935.1"/>
    <property type="molecule type" value="Genomic_DNA"/>
</dbReference>
<evidence type="ECO:0000256" key="2">
    <source>
        <dbReference type="ARBA" id="ARBA00022722"/>
    </source>
</evidence>
<evidence type="ECO:0000313" key="12">
    <source>
        <dbReference type="Proteomes" id="UP000269721"/>
    </source>
</evidence>
<evidence type="ECO:0000256" key="5">
    <source>
        <dbReference type="ARBA" id="ARBA00022839"/>
    </source>
</evidence>
<sequence length="203" mass="22217">MGGGGGGGGGGGRFFHVKHMRVLPAALRNLLEDKACLKVGLGIQGDGLKLHRDFIVSMGGFLDLGPLATAVCPQLLGGVERPTLQYLVEKLLGKYMNKRPEIRTGDWEAYPLSRRQREYAANDAYGSYKAAARQSELDALRLAASVDRTIAHGFFTDSVSAPSVNAHGLSPEQEEAVRALLKGVEYDEEFDRETREEVERWRG</sequence>
<evidence type="ECO:0000256" key="8">
    <source>
        <dbReference type="ARBA" id="ARBA00040531"/>
    </source>
</evidence>
<dbReference type="Gene3D" id="3.30.420.10">
    <property type="entry name" value="Ribonuclease H-like superfamily/Ribonuclease H"/>
    <property type="match status" value="1"/>
</dbReference>
<dbReference type="CDD" id="cd06141">
    <property type="entry name" value="WRN_exo"/>
    <property type="match status" value="1"/>
</dbReference>
<accession>A0A4P9W6E8</accession>
<evidence type="ECO:0000256" key="6">
    <source>
        <dbReference type="ARBA" id="ARBA00022842"/>
    </source>
</evidence>
<dbReference type="GO" id="GO:0008408">
    <property type="term" value="F:3'-5' exonuclease activity"/>
    <property type="evidence" value="ECO:0007669"/>
    <property type="project" value="InterPro"/>
</dbReference>
<dbReference type="PANTHER" id="PTHR13620">
    <property type="entry name" value="3-5 EXONUCLEASE"/>
    <property type="match status" value="1"/>
</dbReference>
<dbReference type="AlphaFoldDB" id="A0A4P9W6E8"/>
<evidence type="ECO:0000256" key="9">
    <source>
        <dbReference type="ARBA" id="ARBA00042761"/>
    </source>
</evidence>
<protein>
    <recommendedName>
        <fullName evidence="8">3'-5' exonuclease</fullName>
    </recommendedName>
    <alternativeName>
        <fullName evidence="9">Werner Syndrome-like exonuclease</fullName>
    </alternativeName>
</protein>
<keyword evidence="5" id="KW-0269">Exonuclease</keyword>
<gene>
    <name evidence="11" type="ORF">BDK51DRAFT_28462</name>
</gene>
<keyword evidence="3" id="KW-0479">Metal-binding</keyword>
<dbReference type="SUPFAM" id="SSF53098">
    <property type="entry name" value="Ribonuclease H-like"/>
    <property type="match status" value="1"/>
</dbReference>
<dbReference type="GO" id="GO:0005634">
    <property type="term" value="C:nucleus"/>
    <property type="evidence" value="ECO:0007669"/>
    <property type="project" value="UniProtKB-SubCell"/>
</dbReference>
<feature type="domain" description="3'-5' exonuclease" evidence="10">
    <location>
        <begin position="25"/>
        <end position="125"/>
    </location>
</feature>
<dbReference type="GO" id="GO:0046872">
    <property type="term" value="F:metal ion binding"/>
    <property type="evidence" value="ECO:0007669"/>
    <property type="project" value="UniProtKB-KW"/>
</dbReference>
<reference evidence="12" key="1">
    <citation type="journal article" date="2018" name="Nat. Microbiol.">
        <title>Leveraging single-cell genomics to expand the fungal tree of life.</title>
        <authorList>
            <person name="Ahrendt S.R."/>
            <person name="Quandt C.A."/>
            <person name="Ciobanu D."/>
            <person name="Clum A."/>
            <person name="Salamov A."/>
            <person name="Andreopoulos B."/>
            <person name="Cheng J.F."/>
            <person name="Woyke T."/>
            <person name="Pelin A."/>
            <person name="Henrissat B."/>
            <person name="Reynolds N.K."/>
            <person name="Benny G.L."/>
            <person name="Smith M.E."/>
            <person name="James T.Y."/>
            <person name="Grigoriev I.V."/>
        </authorList>
    </citation>
    <scope>NUCLEOTIDE SEQUENCE [LARGE SCALE GENOMIC DNA]</scope>
</reference>
<comment type="subcellular location">
    <subcellularLocation>
        <location evidence="1">Nucleus</location>
    </subcellularLocation>
</comment>
<keyword evidence="6" id="KW-0460">Magnesium</keyword>